<reference evidence="5 6" key="1">
    <citation type="submission" date="2018-03" db="EMBL/GenBank/DDBJ databases">
        <title>Genomic Encyclopedia of Archaeal and Bacterial Type Strains, Phase II (KMG-II): from individual species to whole genera.</title>
        <authorList>
            <person name="Goeker M."/>
        </authorList>
    </citation>
    <scope>NUCLEOTIDE SEQUENCE [LARGE SCALE GENOMIC DNA]</scope>
    <source>
        <strain evidence="5 6">DSM 29318</strain>
    </source>
</reference>
<evidence type="ECO:0000259" key="4">
    <source>
        <dbReference type="PROSITE" id="PS51063"/>
    </source>
</evidence>
<protein>
    <submittedName>
        <fullName evidence="5">CRP-like cAMP-binding protein</fullName>
    </submittedName>
</protein>
<dbReference type="SUPFAM" id="SSF51206">
    <property type="entry name" value="cAMP-binding domain-like"/>
    <property type="match status" value="1"/>
</dbReference>
<dbReference type="RefSeq" id="WP_106160039.1">
    <property type="nucleotide sequence ID" value="NZ_PVTT01000001.1"/>
</dbReference>
<dbReference type="InterPro" id="IPR036388">
    <property type="entry name" value="WH-like_DNA-bd_sf"/>
</dbReference>
<dbReference type="PANTHER" id="PTHR24567">
    <property type="entry name" value="CRP FAMILY TRANSCRIPTIONAL REGULATORY PROTEIN"/>
    <property type="match status" value="1"/>
</dbReference>
<dbReference type="Proteomes" id="UP000238801">
    <property type="component" value="Unassembled WGS sequence"/>
</dbReference>
<evidence type="ECO:0000256" key="1">
    <source>
        <dbReference type="ARBA" id="ARBA00023015"/>
    </source>
</evidence>
<dbReference type="SUPFAM" id="SSF46785">
    <property type="entry name" value="Winged helix' DNA-binding domain"/>
    <property type="match status" value="1"/>
</dbReference>
<dbReference type="InterPro" id="IPR018490">
    <property type="entry name" value="cNMP-bd_dom_sf"/>
</dbReference>
<comment type="caution">
    <text evidence="5">The sequence shown here is derived from an EMBL/GenBank/DDBJ whole genome shotgun (WGS) entry which is preliminary data.</text>
</comment>
<dbReference type="GO" id="GO:0005829">
    <property type="term" value="C:cytosol"/>
    <property type="evidence" value="ECO:0007669"/>
    <property type="project" value="TreeGrafter"/>
</dbReference>
<dbReference type="Gene3D" id="2.60.120.10">
    <property type="entry name" value="Jelly Rolls"/>
    <property type="match status" value="1"/>
</dbReference>
<dbReference type="SMART" id="SM00419">
    <property type="entry name" value="HTH_CRP"/>
    <property type="match status" value="1"/>
</dbReference>
<gene>
    <name evidence="5" type="ORF">BCF33_1311</name>
</gene>
<accession>A0A2T0X9S0</accession>
<keyword evidence="1" id="KW-0805">Transcription regulation</keyword>
<dbReference type="Pfam" id="PF00027">
    <property type="entry name" value="cNMP_binding"/>
    <property type="match status" value="1"/>
</dbReference>
<keyword evidence="2" id="KW-0238">DNA-binding</keyword>
<dbReference type="AlphaFoldDB" id="A0A2T0X9S0"/>
<dbReference type="PROSITE" id="PS51063">
    <property type="entry name" value="HTH_CRP_2"/>
    <property type="match status" value="1"/>
</dbReference>
<keyword evidence="3" id="KW-0804">Transcription</keyword>
<dbReference type="InterPro" id="IPR000595">
    <property type="entry name" value="cNMP-bd_dom"/>
</dbReference>
<dbReference type="SMART" id="SM00100">
    <property type="entry name" value="cNMP"/>
    <property type="match status" value="1"/>
</dbReference>
<dbReference type="InterPro" id="IPR036390">
    <property type="entry name" value="WH_DNA-bd_sf"/>
</dbReference>
<dbReference type="GO" id="GO:0003700">
    <property type="term" value="F:DNA-binding transcription factor activity"/>
    <property type="evidence" value="ECO:0007669"/>
    <property type="project" value="TreeGrafter"/>
</dbReference>
<dbReference type="Gene3D" id="1.10.10.10">
    <property type="entry name" value="Winged helix-like DNA-binding domain superfamily/Winged helix DNA-binding domain"/>
    <property type="match status" value="1"/>
</dbReference>
<dbReference type="CDD" id="cd00038">
    <property type="entry name" value="CAP_ED"/>
    <property type="match status" value="1"/>
</dbReference>
<proteinExistence type="predicted"/>
<name>A0A2T0X9S0_9RHOB</name>
<dbReference type="InterPro" id="IPR014710">
    <property type="entry name" value="RmlC-like_jellyroll"/>
</dbReference>
<dbReference type="InterPro" id="IPR012318">
    <property type="entry name" value="HTH_CRP"/>
</dbReference>
<dbReference type="GO" id="GO:0003677">
    <property type="term" value="F:DNA binding"/>
    <property type="evidence" value="ECO:0007669"/>
    <property type="project" value="UniProtKB-KW"/>
</dbReference>
<dbReference type="Pfam" id="PF13545">
    <property type="entry name" value="HTH_Crp_2"/>
    <property type="match status" value="1"/>
</dbReference>
<evidence type="ECO:0000256" key="2">
    <source>
        <dbReference type="ARBA" id="ARBA00023125"/>
    </source>
</evidence>
<keyword evidence="6" id="KW-1185">Reference proteome</keyword>
<dbReference type="OrthoDB" id="7584044at2"/>
<evidence type="ECO:0000313" key="5">
    <source>
        <dbReference type="EMBL" id="PRY95688.1"/>
    </source>
</evidence>
<feature type="domain" description="HTH crp-type" evidence="4">
    <location>
        <begin position="146"/>
        <end position="220"/>
    </location>
</feature>
<sequence length="246" mass="27223">MTESRLVGRLGCYAALTDAEKSFLGRIEVQEKPLGNGQTVVRRGSNAHRVFVLKEGWAIIRSEPVRGRSSILWIHLPGEVIGLGDMAPSAAPHTIHMQTDGVVCPFSRDSLGELLRDLPRLSALLVGLASLDQIAMRDHCAALGLMTAEDRLVRFLLQLRLRLALADSVSGDRFHLPFNQAEIGEAVGMTSVYVNKLLRKLSEQGLIRVEKPYMRLLDRAGLEAKIGFVDRFSDLDQSWFPNPRAA</sequence>
<organism evidence="5 6">
    <name type="scientific">Hasllibacter halocynthiae</name>
    <dbReference type="NCBI Taxonomy" id="595589"/>
    <lineage>
        <taxon>Bacteria</taxon>
        <taxon>Pseudomonadati</taxon>
        <taxon>Pseudomonadota</taxon>
        <taxon>Alphaproteobacteria</taxon>
        <taxon>Rhodobacterales</taxon>
        <taxon>Roseobacteraceae</taxon>
        <taxon>Hasllibacter</taxon>
    </lineage>
</organism>
<evidence type="ECO:0000256" key="3">
    <source>
        <dbReference type="ARBA" id="ARBA00023163"/>
    </source>
</evidence>
<dbReference type="InterPro" id="IPR050397">
    <property type="entry name" value="Env_Response_Regulators"/>
</dbReference>
<dbReference type="EMBL" id="PVTT01000001">
    <property type="protein sequence ID" value="PRY95688.1"/>
    <property type="molecule type" value="Genomic_DNA"/>
</dbReference>
<evidence type="ECO:0000313" key="6">
    <source>
        <dbReference type="Proteomes" id="UP000238801"/>
    </source>
</evidence>
<dbReference type="PANTHER" id="PTHR24567:SF68">
    <property type="entry name" value="DNA-BINDING TRANSCRIPTIONAL DUAL REGULATOR CRP"/>
    <property type="match status" value="1"/>
</dbReference>